<organism evidence="2 3">
    <name type="scientific">Azoarcus sp. (strain BH72)</name>
    <dbReference type="NCBI Taxonomy" id="418699"/>
    <lineage>
        <taxon>Bacteria</taxon>
        <taxon>Pseudomonadati</taxon>
        <taxon>Pseudomonadota</taxon>
        <taxon>Betaproteobacteria</taxon>
        <taxon>Rhodocyclales</taxon>
        <taxon>Zoogloeaceae</taxon>
        <taxon>Azoarcus</taxon>
    </lineage>
</organism>
<dbReference type="RefSeq" id="WP_011766566.1">
    <property type="nucleotide sequence ID" value="NC_008702.1"/>
</dbReference>
<feature type="chain" id="PRO_5002635375" evidence="1">
    <location>
        <begin position="20"/>
        <end position="136"/>
    </location>
</feature>
<protein>
    <submittedName>
        <fullName evidence="2">Secreted protein</fullName>
    </submittedName>
</protein>
<dbReference type="Proteomes" id="UP000002588">
    <property type="component" value="Chromosome"/>
</dbReference>
<dbReference type="KEGG" id="aoa:dqs_2979"/>
<sequence>MCPRLLILPAATLLMAACATTPGGSADADSAGVLATDDPAPVQMAFTLASGTYRCEQGLRVDVQRAPGAGNSLEVSWKGRRYHMVRNLSHSGLPRFEDPASGLVWIDLPWKSVLLDGGSGKPLASECRGTAVSQRG</sequence>
<evidence type="ECO:0000256" key="1">
    <source>
        <dbReference type="SAM" id="SignalP"/>
    </source>
</evidence>
<dbReference type="eggNOG" id="ENOG5032ZKG">
    <property type="taxonomic scope" value="Bacteria"/>
</dbReference>
<dbReference type="HOGENOM" id="CLU_155047_0_0_4"/>
<dbReference type="KEGG" id="azo:azo2840"/>
<dbReference type="AlphaFoldDB" id="A1K9F1"/>
<dbReference type="OrthoDB" id="5297272at2"/>
<evidence type="ECO:0000313" key="2">
    <source>
        <dbReference type="EMBL" id="CAL95456.1"/>
    </source>
</evidence>
<proteinExistence type="predicted"/>
<accession>A1K9F1</accession>
<feature type="signal peptide" evidence="1">
    <location>
        <begin position="1"/>
        <end position="19"/>
    </location>
</feature>
<keyword evidence="1" id="KW-0732">Signal</keyword>
<dbReference type="EMBL" id="AM406670">
    <property type="protein sequence ID" value="CAL95456.1"/>
    <property type="molecule type" value="Genomic_DNA"/>
</dbReference>
<dbReference type="PROSITE" id="PS51257">
    <property type="entry name" value="PROKAR_LIPOPROTEIN"/>
    <property type="match status" value="1"/>
</dbReference>
<name>A1K9F1_AZOSB</name>
<gene>
    <name evidence="2" type="ordered locus">azo2840</name>
</gene>
<evidence type="ECO:0000313" key="3">
    <source>
        <dbReference type="Proteomes" id="UP000002588"/>
    </source>
</evidence>
<reference evidence="2 3" key="1">
    <citation type="journal article" date="2006" name="Nat. Biotechnol.">
        <title>Complete genome of the mutualistic, N2-fixing grass endophyte Azoarcus sp. strain BH72.</title>
        <authorList>
            <person name="Krause A."/>
            <person name="Ramakumar A."/>
            <person name="Bartels D."/>
            <person name="Battistoni F."/>
            <person name="Bekel T."/>
            <person name="Boch J."/>
            <person name="Boehm M."/>
            <person name="Friedrich F."/>
            <person name="Hurek T."/>
            <person name="Krause L."/>
            <person name="Linke B."/>
            <person name="McHardy A.C."/>
            <person name="Sarkar A."/>
            <person name="Schneiker S."/>
            <person name="Syed A.A."/>
            <person name="Thauer R."/>
            <person name="Vorhoelter F.-J."/>
            <person name="Weidner S."/>
            <person name="Puehler A."/>
            <person name="Reinhold-Hurek B."/>
            <person name="Kaiser O."/>
            <person name="Goesmann A."/>
        </authorList>
    </citation>
    <scope>NUCLEOTIDE SEQUENCE [LARGE SCALE GENOMIC DNA]</scope>
    <source>
        <strain evidence="2 3">BH72</strain>
    </source>
</reference>
<keyword evidence="3" id="KW-1185">Reference proteome</keyword>